<keyword evidence="3" id="KW-0731">Sigma factor</keyword>
<evidence type="ECO:0000313" key="9">
    <source>
        <dbReference type="Proteomes" id="UP000198850"/>
    </source>
</evidence>
<evidence type="ECO:0000256" key="5">
    <source>
        <dbReference type="ARBA" id="ARBA00023163"/>
    </source>
</evidence>
<dbReference type="InterPro" id="IPR013325">
    <property type="entry name" value="RNA_pol_sigma_r2"/>
</dbReference>
<dbReference type="RefSeq" id="WP_090559646.1">
    <property type="nucleotide sequence ID" value="NZ_FNRA01000014.1"/>
</dbReference>
<sequence>MQAKVQTDEELWILIKQHDSSAFAKLYLRYLNPVFTEIHKRIRDRDQAEDLTQEVFLSLWEKRMTSNPIGSLYPYVYGMAVNKVFNYFRSSKIPANFIDAWESLPEDIAQLTALPDAFKAAEIIEMEALLKQEHESLPEKMRRVYELRYEKQLSIAEIAEGLSISPNTVHNQLKEVRRRFKAALRKSSFLW</sequence>
<dbReference type="InterPro" id="IPR036388">
    <property type="entry name" value="WH-like_DNA-bd_sf"/>
</dbReference>
<keyword evidence="9" id="KW-1185">Reference proteome</keyword>
<proteinExistence type="inferred from homology"/>
<dbReference type="InterPro" id="IPR013324">
    <property type="entry name" value="RNA_pol_sigma_r3/r4-like"/>
</dbReference>
<evidence type="ECO:0000259" key="6">
    <source>
        <dbReference type="Pfam" id="PF04542"/>
    </source>
</evidence>
<gene>
    <name evidence="8" type="ORF">SAMN05443550_11414</name>
</gene>
<dbReference type="InterPro" id="IPR013249">
    <property type="entry name" value="RNA_pol_sigma70_r4_t2"/>
</dbReference>
<comment type="similarity">
    <text evidence="1">Belongs to the sigma-70 factor family. ECF subfamily.</text>
</comment>
<dbReference type="SUPFAM" id="SSF88659">
    <property type="entry name" value="Sigma3 and sigma4 domains of RNA polymerase sigma factors"/>
    <property type="match status" value="1"/>
</dbReference>
<dbReference type="PANTHER" id="PTHR43133:SF8">
    <property type="entry name" value="RNA POLYMERASE SIGMA FACTOR HI_1459-RELATED"/>
    <property type="match status" value="1"/>
</dbReference>
<dbReference type="Pfam" id="PF04542">
    <property type="entry name" value="Sigma70_r2"/>
    <property type="match status" value="1"/>
</dbReference>
<evidence type="ECO:0000256" key="3">
    <source>
        <dbReference type="ARBA" id="ARBA00023082"/>
    </source>
</evidence>
<evidence type="ECO:0000256" key="1">
    <source>
        <dbReference type="ARBA" id="ARBA00010641"/>
    </source>
</evidence>
<keyword evidence="2" id="KW-0805">Transcription regulation</keyword>
<evidence type="ECO:0000256" key="4">
    <source>
        <dbReference type="ARBA" id="ARBA00023125"/>
    </source>
</evidence>
<dbReference type="InterPro" id="IPR039425">
    <property type="entry name" value="RNA_pol_sigma-70-like"/>
</dbReference>
<dbReference type="Gene3D" id="1.10.1740.10">
    <property type="match status" value="1"/>
</dbReference>
<evidence type="ECO:0000259" key="7">
    <source>
        <dbReference type="Pfam" id="PF08281"/>
    </source>
</evidence>
<evidence type="ECO:0000256" key="2">
    <source>
        <dbReference type="ARBA" id="ARBA00023015"/>
    </source>
</evidence>
<accession>A0A1H4H7K2</accession>
<dbReference type="Proteomes" id="UP000198850">
    <property type="component" value="Unassembled WGS sequence"/>
</dbReference>
<dbReference type="STRING" id="425514.SAMN05443550_11414"/>
<dbReference type="EMBL" id="FNRA01000014">
    <property type="protein sequence ID" value="SEB17749.1"/>
    <property type="molecule type" value="Genomic_DNA"/>
</dbReference>
<feature type="domain" description="RNA polymerase sigma factor 70 region 4 type 2" evidence="7">
    <location>
        <begin position="130"/>
        <end position="179"/>
    </location>
</feature>
<dbReference type="GO" id="GO:0006352">
    <property type="term" value="P:DNA-templated transcription initiation"/>
    <property type="evidence" value="ECO:0007669"/>
    <property type="project" value="InterPro"/>
</dbReference>
<dbReference type="Gene3D" id="1.10.10.10">
    <property type="entry name" value="Winged helix-like DNA-binding domain superfamily/Winged helix DNA-binding domain"/>
    <property type="match status" value="1"/>
</dbReference>
<keyword evidence="4" id="KW-0238">DNA-binding</keyword>
<keyword evidence="5" id="KW-0804">Transcription</keyword>
<dbReference type="SUPFAM" id="SSF88946">
    <property type="entry name" value="Sigma2 domain of RNA polymerase sigma factors"/>
    <property type="match status" value="1"/>
</dbReference>
<dbReference type="InterPro" id="IPR007627">
    <property type="entry name" value="RNA_pol_sigma70_r2"/>
</dbReference>
<name>A0A1H4H7K2_9SPHI</name>
<protein>
    <submittedName>
        <fullName evidence="8">RNA polymerase sigma-70 factor, ECF subfamily</fullName>
    </submittedName>
</protein>
<dbReference type="OrthoDB" id="659948at2"/>
<dbReference type="PANTHER" id="PTHR43133">
    <property type="entry name" value="RNA POLYMERASE ECF-TYPE SIGMA FACTO"/>
    <property type="match status" value="1"/>
</dbReference>
<dbReference type="GO" id="GO:0003677">
    <property type="term" value="F:DNA binding"/>
    <property type="evidence" value="ECO:0007669"/>
    <property type="project" value="UniProtKB-KW"/>
</dbReference>
<evidence type="ECO:0000313" key="8">
    <source>
        <dbReference type="EMBL" id="SEB17749.1"/>
    </source>
</evidence>
<feature type="domain" description="RNA polymerase sigma-70 region 2" evidence="6">
    <location>
        <begin position="26"/>
        <end position="91"/>
    </location>
</feature>
<dbReference type="NCBIfam" id="TIGR02937">
    <property type="entry name" value="sigma70-ECF"/>
    <property type="match status" value="1"/>
</dbReference>
<dbReference type="InterPro" id="IPR014284">
    <property type="entry name" value="RNA_pol_sigma-70_dom"/>
</dbReference>
<dbReference type="Pfam" id="PF08281">
    <property type="entry name" value="Sigma70_r4_2"/>
    <property type="match status" value="1"/>
</dbReference>
<organism evidence="8 9">
    <name type="scientific">Pedobacter hartonius</name>
    <dbReference type="NCBI Taxonomy" id="425514"/>
    <lineage>
        <taxon>Bacteria</taxon>
        <taxon>Pseudomonadati</taxon>
        <taxon>Bacteroidota</taxon>
        <taxon>Sphingobacteriia</taxon>
        <taxon>Sphingobacteriales</taxon>
        <taxon>Sphingobacteriaceae</taxon>
        <taxon>Pedobacter</taxon>
    </lineage>
</organism>
<dbReference type="AlphaFoldDB" id="A0A1H4H7K2"/>
<reference evidence="8 9" key="1">
    <citation type="submission" date="2016-10" db="EMBL/GenBank/DDBJ databases">
        <authorList>
            <person name="de Groot N.N."/>
        </authorList>
    </citation>
    <scope>NUCLEOTIDE SEQUENCE [LARGE SCALE GENOMIC DNA]</scope>
    <source>
        <strain evidence="8 9">DSM 19033</strain>
    </source>
</reference>
<dbReference type="GO" id="GO:0016987">
    <property type="term" value="F:sigma factor activity"/>
    <property type="evidence" value="ECO:0007669"/>
    <property type="project" value="UniProtKB-KW"/>
</dbReference>